<feature type="region of interest" description="Disordered" evidence="1">
    <location>
        <begin position="1182"/>
        <end position="1219"/>
    </location>
</feature>
<evidence type="ECO:0000313" key="2">
    <source>
        <dbReference type="EMBL" id="GIQ80400.1"/>
    </source>
</evidence>
<dbReference type="PANTHER" id="PTHR48125">
    <property type="entry name" value="LP07818P1"/>
    <property type="match status" value="1"/>
</dbReference>
<feature type="compositionally biased region" description="Low complexity" evidence="1">
    <location>
        <begin position="1190"/>
        <end position="1217"/>
    </location>
</feature>
<proteinExistence type="predicted"/>
<feature type="region of interest" description="Disordered" evidence="1">
    <location>
        <begin position="939"/>
        <end position="1032"/>
    </location>
</feature>
<accession>A0A9K3GFE5</accession>
<feature type="compositionally biased region" description="Polar residues" evidence="1">
    <location>
        <begin position="1101"/>
        <end position="1113"/>
    </location>
</feature>
<evidence type="ECO:0000313" key="3">
    <source>
        <dbReference type="Proteomes" id="UP000265618"/>
    </source>
</evidence>
<feature type="compositionally biased region" description="Low complexity" evidence="1">
    <location>
        <begin position="1143"/>
        <end position="1166"/>
    </location>
</feature>
<keyword evidence="3" id="KW-1185">Reference proteome</keyword>
<gene>
    <name evidence="2" type="ORF">KIPB_001194</name>
</gene>
<protein>
    <submittedName>
        <fullName evidence="2">Uncharacterized protein</fullName>
    </submittedName>
</protein>
<reference evidence="2 3" key="1">
    <citation type="journal article" date="2018" name="PLoS ONE">
        <title>The draft genome of Kipferlia bialata reveals reductive genome evolution in fornicate parasites.</title>
        <authorList>
            <person name="Tanifuji G."/>
            <person name="Takabayashi S."/>
            <person name="Kume K."/>
            <person name="Takagi M."/>
            <person name="Nakayama T."/>
            <person name="Kamikawa R."/>
            <person name="Inagaki Y."/>
            <person name="Hashimoto T."/>
        </authorList>
    </citation>
    <scope>NUCLEOTIDE SEQUENCE [LARGE SCALE GENOMIC DNA]</scope>
    <source>
        <strain evidence="2">NY0173</strain>
    </source>
</reference>
<feature type="compositionally biased region" description="Acidic residues" evidence="1">
    <location>
        <begin position="1015"/>
        <end position="1029"/>
    </location>
</feature>
<organism evidence="2 3">
    <name type="scientific">Kipferlia bialata</name>
    <dbReference type="NCBI Taxonomy" id="797122"/>
    <lineage>
        <taxon>Eukaryota</taxon>
        <taxon>Metamonada</taxon>
        <taxon>Carpediemonas-like organisms</taxon>
        <taxon>Kipferlia</taxon>
    </lineage>
</organism>
<comment type="caution">
    <text evidence="2">The sequence shown here is derived from an EMBL/GenBank/DDBJ whole genome shotgun (WGS) entry which is preliminary data.</text>
</comment>
<feature type="compositionally biased region" description="Low complexity" evidence="1">
    <location>
        <begin position="982"/>
        <end position="1008"/>
    </location>
</feature>
<sequence>MGDARTALLDVGFSIEAECTALCLHHSRPLVYLANGAQVYEYSLATGRRVALPCPAPARVLQIVSAAPELVYTLVETGDVHVIDALTGQVVGGVSGVFASTHLRRRAFSFARILPHPRPTPGDHLGLFLCAPQGGESLRVFTISRSAEEGTGVAEREGVSTCHKYKIPTESPIVAASVSDSYGTSGSVVVVTRDGCISVYKSGGSDTKHSPLDMGVPLRLKGVTVASHVSSTPLGDALVLLGTDSGVLVPLTLTLSPPSAALHSPVRVGVQNAASLPSAVVNIDAQPMANSGSNSCLIGLSCGQVYQYSHGGPAPSLVNSLPPTSLGGHPHLTLTLGGCVAGASLGCRLTDGLLPVPPGLSLPPPSPGLVPTTPQLPSSVLRVALPAAESGLPMEGDSVCQLRADRNSAPTIHPLCPSVPPPLETESTNTVAECLATVLPVGDALLCCWHPTHGALYLSLHTHRSIDALKALPLGVDKSGAPSEAWAIGGGGLGVASAIVATTDSVTLLERQGTSLLQRKSRDVGGIGTISGHTLAAVGGDKGACVVVEGGIAVVPFAPALQIRTLTLPQTPSAITSYQWQEGEKEREREQGRMVCDRVCCLCGDRLVLIDILDADMAPVVVLCVSLAAAQPSPSHPSPPLAPYPRSVSFLSHGVVLVSTQASLLTVSESGSVSAVCPLPHLGACLTATPHCTLLPPLASAAPISPSSLVSLAACVSADSDPLSAARHASTLPSQPYAALGMSHLLRSVNTTLGTEDWPTLVAALKAVRVSLSMANDPLFPLAAAGTSDRRGTACLGVWQGLGQHYDALRGMSLVAEGQEEAGARQFKRTSHVELREMAREAAGGRKITTLKGFRKEYGEHTLGLDDLAERILDGAEAGDALPQLDRRHAMDAVPAPCVSVLLGGGVGVYGWDSMFTPYTRLPDVVSPKVATPSISVPKRDTFPLSPKAGPVPKTSAQGTSVAEVVPVETAPSPVKVPPTPEAVAPEAAPEPVAEAGAAEGVSAQEAARQAWGQESDDDWSDWDDEENEATASAKARLKGLTIREPKKVSSFSLSQYQGAFGALPGSSSSLSLSSSVAVSPFVGQKGSASTAGRAVRGDASPTSGDLSHSVPSVTPVMEPGKEAGDTEAESGAARQAMATAQSPSYSSRDISSDVSSGSGGASKVVNSTSVPVRVGVSEPTPAISAEAKTTTTTVAPVASPSEPSVSTPSVSVATPSPSVPPPAPSLSAVLQRGSALLWSGKAVESRRVLASLGTPLLNRQGPVTPALKTMLKRYRLVRNVAELLAMSTLVHKPQAKLVCAMLACRTDPEADIRTRAEAYLFTGALYERLGNCQQARKIVHNLHNVVDKLSERQQKEWHRMNTSERPDTKKEMYPLTKFPCWACRDGYTNVVQGRCNKCKAGLRFCVRGKRPVTRDHGLCAVCGAAESGHNHDTCIYCGNTEFISVPCKE</sequence>
<feature type="region of interest" description="Disordered" evidence="1">
    <location>
        <begin position="1084"/>
        <end position="1166"/>
    </location>
</feature>
<dbReference type="PANTHER" id="PTHR48125:SF10">
    <property type="entry name" value="OS12G0136300 PROTEIN"/>
    <property type="match status" value="1"/>
</dbReference>
<evidence type="ECO:0000256" key="1">
    <source>
        <dbReference type="SAM" id="MobiDB-lite"/>
    </source>
</evidence>
<name>A0A9K3GFE5_9EUKA</name>
<dbReference type="Proteomes" id="UP000265618">
    <property type="component" value="Unassembled WGS sequence"/>
</dbReference>
<dbReference type="EMBL" id="BDIP01000161">
    <property type="protein sequence ID" value="GIQ80400.1"/>
    <property type="molecule type" value="Genomic_DNA"/>
</dbReference>